<accession>A0ABC9B9B6</accession>
<dbReference type="EMBL" id="OZ075135">
    <property type="protein sequence ID" value="CAL4997208.1"/>
    <property type="molecule type" value="Genomic_DNA"/>
</dbReference>
<reference evidence="1 2" key="2">
    <citation type="submission" date="2024-10" db="EMBL/GenBank/DDBJ databases">
        <authorList>
            <person name="Ryan C."/>
        </authorList>
    </citation>
    <scope>NUCLEOTIDE SEQUENCE [LARGE SCALE GENOMIC DNA]</scope>
</reference>
<dbReference type="PANTHER" id="PTHR35101:SF11">
    <property type="entry name" value="OS08G0192100 PROTEIN"/>
    <property type="match status" value="1"/>
</dbReference>
<gene>
    <name evidence="1" type="ORF">URODEC1_LOCUS63288</name>
</gene>
<reference evidence="2" key="1">
    <citation type="submission" date="2024-06" db="EMBL/GenBank/DDBJ databases">
        <authorList>
            <person name="Ryan C."/>
        </authorList>
    </citation>
    <scope>NUCLEOTIDE SEQUENCE [LARGE SCALE GENOMIC DNA]</scope>
</reference>
<name>A0ABC9B9B6_9POAL</name>
<sequence length="84" mass="9415">MAQFASRITMEVAPSKLPSIIRRARLPKTLDTIMEDEKEGLESSRAPPHNAIRTKEVIDTPMYCADKLAFLVPMAKTECLKIKA</sequence>
<evidence type="ECO:0000313" key="1">
    <source>
        <dbReference type="EMBL" id="CAL4997208.1"/>
    </source>
</evidence>
<dbReference type="AlphaFoldDB" id="A0ABC9B9B6"/>
<dbReference type="Proteomes" id="UP001497457">
    <property type="component" value="Chromosome 25rd"/>
</dbReference>
<dbReference type="PANTHER" id="PTHR35101">
    <property type="entry name" value="OS02G0162600 PROTEIN"/>
    <property type="match status" value="1"/>
</dbReference>
<keyword evidence="2" id="KW-1185">Reference proteome</keyword>
<organism evidence="1 2">
    <name type="scientific">Urochloa decumbens</name>
    <dbReference type="NCBI Taxonomy" id="240449"/>
    <lineage>
        <taxon>Eukaryota</taxon>
        <taxon>Viridiplantae</taxon>
        <taxon>Streptophyta</taxon>
        <taxon>Embryophyta</taxon>
        <taxon>Tracheophyta</taxon>
        <taxon>Spermatophyta</taxon>
        <taxon>Magnoliopsida</taxon>
        <taxon>Liliopsida</taxon>
        <taxon>Poales</taxon>
        <taxon>Poaceae</taxon>
        <taxon>PACMAD clade</taxon>
        <taxon>Panicoideae</taxon>
        <taxon>Panicodae</taxon>
        <taxon>Paniceae</taxon>
        <taxon>Melinidinae</taxon>
        <taxon>Urochloa</taxon>
    </lineage>
</organism>
<protein>
    <submittedName>
        <fullName evidence="1">Uncharacterized protein</fullName>
    </submittedName>
</protein>
<proteinExistence type="predicted"/>
<evidence type="ECO:0000313" key="2">
    <source>
        <dbReference type="Proteomes" id="UP001497457"/>
    </source>
</evidence>